<dbReference type="InterPro" id="IPR011006">
    <property type="entry name" value="CheY-like_superfamily"/>
</dbReference>
<dbReference type="GO" id="GO:0000160">
    <property type="term" value="P:phosphorelay signal transduction system"/>
    <property type="evidence" value="ECO:0007669"/>
    <property type="project" value="InterPro"/>
</dbReference>
<organism evidence="6 7">
    <name type="scientific">Paraburkholderia acidicola</name>
    <dbReference type="NCBI Taxonomy" id="1912599"/>
    <lineage>
        <taxon>Bacteria</taxon>
        <taxon>Pseudomonadati</taxon>
        <taxon>Pseudomonadota</taxon>
        <taxon>Betaproteobacteria</taxon>
        <taxon>Burkholderiales</taxon>
        <taxon>Burkholderiaceae</taxon>
        <taxon>Paraburkholderia</taxon>
    </lineage>
</organism>
<dbReference type="InterPro" id="IPR001789">
    <property type="entry name" value="Sig_transdc_resp-reg_receiver"/>
</dbReference>
<dbReference type="InterPro" id="IPR016032">
    <property type="entry name" value="Sig_transdc_resp-reg_C-effctor"/>
</dbReference>
<dbReference type="PROSITE" id="PS50043">
    <property type="entry name" value="HTH_LUXR_2"/>
    <property type="match status" value="1"/>
</dbReference>
<gene>
    <name evidence="6" type="ORF">BWP39_09845</name>
</gene>
<evidence type="ECO:0000256" key="3">
    <source>
        <dbReference type="PROSITE-ProRule" id="PRU00169"/>
    </source>
</evidence>
<dbReference type="CDD" id="cd06170">
    <property type="entry name" value="LuxR_C_like"/>
    <property type="match status" value="1"/>
</dbReference>
<dbReference type="PANTHER" id="PTHR43214">
    <property type="entry name" value="TWO-COMPONENT RESPONSE REGULATOR"/>
    <property type="match status" value="1"/>
</dbReference>
<sequence>MSVCDCEHPEAIRVGIADDHPVVLVGISQIIELENDMTVTLNASDPEALCLLLGRRPCDVLVCDYAFDQSGARDGIQLIESIRRMHPDIKILMLTMHNEHALIRKLFGAGVRGFLCKTSATSSRIAAAVRTVASDELYIDPAVAVTLSGEYLRRLTKEGDERESKLSRREYEVVRLISRGMKINEIARQICRSPKTISTQKASAMRKLAAQNNIELVMQFRRLGY</sequence>
<keyword evidence="2" id="KW-0238">DNA-binding</keyword>
<keyword evidence="1 3" id="KW-0597">Phosphoprotein</keyword>
<dbReference type="InterPro" id="IPR058245">
    <property type="entry name" value="NreC/VraR/RcsB-like_REC"/>
</dbReference>
<reference evidence="6 7" key="1">
    <citation type="submission" date="2017-01" db="EMBL/GenBank/DDBJ databases">
        <title>Whole-Genome Shotgun Sequencing of Two beta-Proteobacterial Species in Search of the Bulgecin Biosynthetic Cluster.</title>
        <authorList>
            <person name="Horsman M.E."/>
            <person name="Marous D.R."/>
            <person name="Li R."/>
            <person name="Oliver R.A."/>
            <person name="Byun B."/>
            <person name="Emrich S.J."/>
            <person name="Boggess B."/>
            <person name="Townsend C.A."/>
            <person name="Mobashery S."/>
        </authorList>
    </citation>
    <scope>NUCLEOTIDE SEQUENCE [LARGE SCALE GENOMIC DNA]</scope>
    <source>
        <strain evidence="6 7">ATCC 31363</strain>
    </source>
</reference>
<evidence type="ECO:0000256" key="2">
    <source>
        <dbReference type="ARBA" id="ARBA00023125"/>
    </source>
</evidence>
<dbReference type="AlphaFoldDB" id="A0A2A4F3Z6"/>
<protein>
    <recommendedName>
        <fullName evidence="8">Transcriptional regulatory protein RcsB</fullName>
    </recommendedName>
</protein>
<name>A0A2A4F3Z6_9BURK</name>
<dbReference type="RefSeq" id="WP_096719526.1">
    <property type="nucleotide sequence ID" value="NZ_MTZV01000003.1"/>
</dbReference>
<comment type="caution">
    <text evidence="6">The sequence shown here is derived from an EMBL/GenBank/DDBJ whole genome shotgun (WGS) entry which is preliminary data.</text>
</comment>
<dbReference type="GO" id="GO:0003677">
    <property type="term" value="F:DNA binding"/>
    <property type="evidence" value="ECO:0007669"/>
    <property type="project" value="UniProtKB-KW"/>
</dbReference>
<proteinExistence type="predicted"/>
<dbReference type="InterPro" id="IPR039420">
    <property type="entry name" value="WalR-like"/>
</dbReference>
<evidence type="ECO:0000259" key="5">
    <source>
        <dbReference type="PROSITE" id="PS50110"/>
    </source>
</evidence>
<dbReference type="PRINTS" id="PR00038">
    <property type="entry name" value="HTHLUXR"/>
</dbReference>
<evidence type="ECO:0000313" key="7">
    <source>
        <dbReference type="Proteomes" id="UP000218022"/>
    </source>
</evidence>
<dbReference type="PANTHER" id="PTHR43214:SF17">
    <property type="entry name" value="TRANSCRIPTIONAL REGULATORY PROTEIN RCSB"/>
    <property type="match status" value="1"/>
</dbReference>
<dbReference type="SMART" id="SM00448">
    <property type="entry name" value="REC"/>
    <property type="match status" value="1"/>
</dbReference>
<evidence type="ECO:0000256" key="1">
    <source>
        <dbReference type="ARBA" id="ARBA00022553"/>
    </source>
</evidence>
<feature type="domain" description="HTH luxR-type" evidence="4">
    <location>
        <begin position="159"/>
        <end position="224"/>
    </location>
</feature>
<dbReference type="GO" id="GO:0006355">
    <property type="term" value="P:regulation of DNA-templated transcription"/>
    <property type="evidence" value="ECO:0007669"/>
    <property type="project" value="InterPro"/>
</dbReference>
<dbReference type="SMART" id="SM00421">
    <property type="entry name" value="HTH_LUXR"/>
    <property type="match status" value="1"/>
</dbReference>
<dbReference type="EMBL" id="MTZV01000003">
    <property type="protein sequence ID" value="PCE27079.1"/>
    <property type="molecule type" value="Genomic_DNA"/>
</dbReference>
<dbReference type="PROSITE" id="PS50110">
    <property type="entry name" value="RESPONSE_REGULATORY"/>
    <property type="match status" value="1"/>
</dbReference>
<dbReference type="OrthoDB" id="4313922at2"/>
<evidence type="ECO:0000313" key="6">
    <source>
        <dbReference type="EMBL" id="PCE27079.1"/>
    </source>
</evidence>
<accession>A0A2A4F3Z6</accession>
<dbReference type="SUPFAM" id="SSF46894">
    <property type="entry name" value="C-terminal effector domain of the bipartite response regulators"/>
    <property type="match status" value="1"/>
</dbReference>
<dbReference type="InterPro" id="IPR000792">
    <property type="entry name" value="Tscrpt_reg_LuxR_C"/>
</dbReference>
<evidence type="ECO:0000259" key="4">
    <source>
        <dbReference type="PROSITE" id="PS50043"/>
    </source>
</evidence>
<dbReference type="CDD" id="cd17535">
    <property type="entry name" value="REC_NarL-like"/>
    <property type="match status" value="1"/>
</dbReference>
<feature type="modified residue" description="4-aspartylphosphate" evidence="3">
    <location>
        <position position="64"/>
    </location>
</feature>
<dbReference type="Gene3D" id="3.40.50.2300">
    <property type="match status" value="1"/>
</dbReference>
<dbReference type="SUPFAM" id="SSF52172">
    <property type="entry name" value="CheY-like"/>
    <property type="match status" value="1"/>
</dbReference>
<dbReference type="Pfam" id="PF00072">
    <property type="entry name" value="Response_reg"/>
    <property type="match status" value="1"/>
</dbReference>
<dbReference type="Pfam" id="PF00196">
    <property type="entry name" value="GerE"/>
    <property type="match status" value="1"/>
</dbReference>
<evidence type="ECO:0008006" key="8">
    <source>
        <dbReference type="Google" id="ProtNLM"/>
    </source>
</evidence>
<feature type="domain" description="Response regulatory" evidence="5">
    <location>
        <begin position="13"/>
        <end position="132"/>
    </location>
</feature>
<dbReference type="Proteomes" id="UP000218022">
    <property type="component" value="Unassembled WGS sequence"/>
</dbReference>